<accession>A0ABU5RMD3</accession>
<name>A0ABU5RMD3_9PSEU</name>
<protein>
    <submittedName>
        <fullName evidence="2">Uncharacterized protein</fullName>
    </submittedName>
</protein>
<dbReference type="SUPFAM" id="SSF56524">
    <property type="entry name" value="Oxidoreductase molybdopterin-binding domain"/>
    <property type="match status" value="1"/>
</dbReference>
<comment type="caution">
    <text evidence="2">The sequence shown here is derived from an EMBL/GenBank/DDBJ whole genome shotgun (WGS) entry which is preliminary data.</text>
</comment>
<reference evidence="2 3" key="1">
    <citation type="submission" date="2023-12" db="EMBL/GenBank/DDBJ databases">
        <title>Amycolatopsis sp. V23-08.</title>
        <authorList>
            <person name="Somphong A."/>
        </authorList>
    </citation>
    <scope>NUCLEOTIDE SEQUENCE [LARGE SCALE GENOMIC DNA]</scope>
    <source>
        <strain evidence="2 3">V23-08</strain>
    </source>
</reference>
<keyword evidence="1" id="KW-0732">Signal</keyword>
<evidence type="ECO:0000313" key="3">
    <source>
        <dbReference type="Proteomes" id="UP001304298"/>
    </source>
</evidence>
<organism evidence="2 3">
    <name type="scientific">Amycolatopsis heterodermiae</name>
    <dbReference type="NCBI Taxonomy" id="3110235"/>
    <lineage>
        <taxon>Bacteria</taxon>
        <taxon>Bacillati</taxon>
        <taxon>Actinomycetota</taxon>
        <taxon>Actinomycetes</taxon>
        <taxon>Pseudonocardiales</taxon>
        <taxon>Pseudonocardiaceae</taxon>
        <taxon>Amycolatopsis</taxon>
    </lineage>
</organism>
<dbReference type="EMBL" id="JAYFSI010000023">
    <property type="protein sequence ID" value="MEA5367462.1"/>
    <property type="molecule type" value="Genomic_DNA"/>
</dbReference>
<dbReference type="Proteomes" id="UP001304298">
    <property type="component" value="Unassembled WGS sequence"/>
</dbReference>
<sequence length="273" mass="28059">MLFRVLALTTVLLAGTTTAAGASTRTLTVEGAVTTPASYTSAQLKALGETTYPQVTGVDLTKVVAAAAPVLPPGKNTALRVTVTVTGAAHRSVTFALAELDPAFGNHPAVLTTGRDVDLVVPGDRDRSRRVDDVRSVRVAVSAAQKAERAVRITTAHRSVTLPPSLLKLLPSRTVTATFASGTGQQTHTETGPSLRLVLLVAGVLPRPDTTVVAVGDDGYGAAVTLAEESTGGRPLLLSTAEDGTALTLPRLVPLGDVKGGRYVSGVTALDVR</sequence>
<feature type="chain" id="PRO_5045883530" evidence="1">
    <location>
        <begin position="23"/>
        <end position="273"/>
    </location>
</feature>
<proteinExistence type="predicted"/>
<dbReference type="RefSeq" id="WP_323337471.1">
    <property type="nucleotide sequence ID" value="NZ_JAYFSI010000023.1"/>
</dbReference>
<feature type="signal peptide" evidence="1">
    <location>
        <begin position="1"/>
        <end position="22"/>
    </location>
</feature>
<dbReference type="InterPro" id="IPR036374">
    <property type="entry name" value="OxRdtase_Mopterin-bd_sf"/>
</dbReference>
<evidence type="ECO:0000256" key="1">
    <source>
        <dbReference type="SAM" id="SignalP"/>
    </source>
</evidence>
<gene>
    <name evidence="2" type="ORF">VA596_48580</name>
</gene>
<keyword evidence="3" id="KW-1185">Reference proteome</keyword>
<evidence type="ECO:0000313" key="2">
    <source>
        <dbReference type="EMBL" id="MEA5367462.1"/>
    </source>
</evidence>